<accession>A0A7R8ZSL4</accession>
<feature type="compositionally biased region" description="Low complexity" evidence="1">
    <location>
        <begin position="160"/>
        <end position="174"/>
    </location>
</feature>
<name>A0A7R8ZSL4_9CRUS</name>
<evidence type="ECO:0000256" key="1">
    <source>
        <dbReference type="SAM" id="MobiDB-lite"/>
    </source>
</evidence>
<dbReference type="EMBL" id="OB665288">
    <property type="protein sequence ID" value="CAD7232897.1"/>
    <property type="molecule type" value="Genomic_DNA"/>
</dbReference>
<dbReference type="AlphaFoldDB" id="A0A7R8ZSL4"/>
<keyword evidence="2" id="KW-0472">Membrane</keyword>
<reference evidence="3" key="1">
    <citation type="submission" date="2020-11" db="EMBL/GenBank/DDBJ databases">
        <authorList>
            <person name="Tran Van P."/>
        </authorList>
    </citation>
    <scope>NUCLEOTIDE SEQUENCE</scope>
</reference>
<gene>
    <name evidence="3" type="ORF">CTOB1V02_LOCUS10722</name>
</gene>
<feature type="compositionally biased region" description="Low complexity" evidence="1">
    <location>
        <begin position="52"/>
        <end position="65"/>
    </location>
</feature>
<keyword evidence="2" id="KW-1133">Transmembrane helix</keyword>
<sequence length="221" mass="23862">MWDVLGRLATQGNAQLMLLLAAMVCISTFVSVTIYRRTRTGGAPIVMRKLSESTVSGEVTSGTSSGEEEETLSPPPEPPEQTRDAALPPPALISHDSDFSTARALGTETESSTAFSPAVAQWSIQAEPSSSARDRLNDLLIGSSPFDSYATWLLSQSTASTISSRTSGSTTSRTQPLPITGFQLQPQPITDFHHLQPQPMPDLHDSPSISYWVSHDYPRKS</sequence>
<organism evidence="3">
    <name type="scientific">Cyprideis torosa</name>
    <dbReference type="NCBI Taxonomy" id="163714"/>
    <lineage>
        <taxon>Eukaryota</taxon>
        <taxon>Metazoa</taxon>
        <taxon>Ecdysozoa</taxon>
        <taxon>Arthropoda</taxon>
        <taxon>Crustacea</taxon>
        <taxon>Oligostraca</taxon>
        <taxon>Ostracoda</taxon>
        <taxon>Podocopa</taxon>
        <taxon>Podocopida</taxon>
        <taxon>Cytherocopina</taxon>
        <taxon>Cytheroidea</taxon>
        <taxon>Cytherideidae</taxon>
        <taxon>Cyprideis</taxon>
    </lineage>
</organism>
<protein>
    <submittedName>
        <fullName evidence="3">Uncharacterized protein</fullName>
    </submittedName>
</protein>
<feature type="transmembrane region" description="Helical" evidence="2">
    <location>
        <begin position="16"/>
        <end position="35"/>
    </location>
</feature>
<feature type="region of interest" description="Disordered" evidence="1">
    <location>
        <begin position="52"/>
        <end position="93"/>
    </location>
</feature>
<evidence type="ECO:0000313" key="3">
    <source>
        <dbReference type="EMBL" id="CAD7232897.1"/>
    </source>
</evidence>
<feature type="region of interest" description="Disordered" evidence="1">
    <location>
        <begin position="160"/>
        <end position="221"/>
    </location>
</feature>
<proteinExistence type="predicted"/>
<keyword evidence="2" id="KW-0812">Transmembrane</keyword>
<evidence type="ECO:0000256" key="2">
    <source>
        <dbReference type="SAM" id="Phobius"/>
    </source>
</evidence>